<proteinExistence type="predicted"/>
<dbReference type="OrthoDB" id="783374at2"/>
<sequence>MLAEFLKKKILYFRRAAAIEIIISENDDLCINMIIGEIRNNKIKKVSEAFVIDSIEKLAERIDSKTPVSVIINGKPVLVKEVRMEITDKNSNLVAMAFPEIEHSKFYSSVFKSEQIAAICIARKEAIDKIIERLIKADIKIYTLSIGIKAIENIFPFIEAKSVDSIETNWFKATFDEQKAIAQIEQKDTPDKIWTNKHEYLIGDQYIHQFTLLPFSALIELLAENIDLKESIANGVLAVKRKEFKFNRYFNIAGIGILFFLFAILFFNYILFFRLYSKNQELQLRLPIITGATNQSRLVQQGHESIINYIKEHDWDKRTMISYYADRIASLLPNNLTLLSLEAYPEKKGASNFSQTMLFTERIILLKGISPDPSYVNAFMNNLATLPGLETVKLKKYFRNKEKMTDEFHIELLIK</sequence>
<organism evidence="2 3">
    <name type="scientific">Lacibacter cauensis</name>
    <dbReference type="NCBI Taxonomy" id="510947"/>
    <lineage>
        <taxon>Bacteria</taxon>
        <taxon>Pseudomonadati</taxon>
        <taxon>Bacteroidota</taxon>
        <taxon>Chitinophagia</taxon>
        <taxon>Chitinophagales</taxon>
        <taxon>Chitinophagaceae</taxon>
        <taxon>Lacibacter</taxon>
    </lineage>
</organism>
<comment type="caution">
    <text evidence="2">The sequence shown here is derived from an EMBL/GenBank/DDBJ whole genome shotgun (WGS) entry which is preliminary data.</text>
</comment>
<dbReference type="RefSeq" id="WP_144888766.1">
    <property type="nucleotide sequence ID" value="NZ_VLLE01000010.1"/>
</dbReference>
<protein>
    <recommendedName>
        <fullName evidence="4">Fimbrial assembly protein PilN</fullName>
    </recommendedName>
</protein>
<keyword evidence="3" id="KW-1185">Reference proteome</keyword>
<accession>A0A562S7U6</accession>
<keyword evidence="1" id="KW-1133">Transmembrane helix</keyword>
<dbReference type="Proteomes" id="UP000316167">
    <property type="component" value="Unassembled WGS sequence"/>
</dbReference>
<name>A0A562S7U6_9BACT</name>
<evidence type="ECO:0000313" key="3">
    <source>
        <dbReference type="Proteomes" id="UP000316167"/>
    </source>
</evidence>
<dbReference type="EMBL" id="VLLE01000010">
    <property type="protein sequence ID" value="TWI77515.1"/>
    <property type="molecule type" value="Genomic_DNA"/>
</dbReference>
<feature type="transmembrane region" description="Helical" evidence="1">
    <location>
        <begin position="249"/>
        <end position="272"/>
    </location>
</feature>
<gene>
    <name evidence="2" type="ORF">IQ13_4321</name>
</gene>
<keyword evidence="1" id="KW-0812">Transmembrane</keyword>
<evidence type="ECO:0008006" key="4">
    <source>
        <dbReference type="Google" id="ProtNLM"/>
    </source>
</evidence>
<keyword evidence="1" id="KW-0472">Membrane</keyword>
<reference evidence="2 3" key="1">
    <citation type="journal article" date="2015" name="Stand. Genomic Sci.">
        <title>Genomic Encyclopedia of Bacterial and Archaeal Type Strains, Phase III: the genomes of soil and plant-associated and newly described type strains.</title>
        <authorList>
            <person name="Whitman W.B."/>
            <person name="Woyke T."/>
            <person name="Klenk H.P."/>
            <person name="Zhou Y."/>
            <person name="Lilburn T.G."/>
            <person name="Beck B.J."/>
            <person name="De Vos P."/>
            <person name="Vandamme P."/>
            <person name="Eisen J.A."/>
            <person name="Garrity G."/>
            <person name="Hugenholtz P."/>
            <person name="Kyrpides N.C."/>
        </authorList>
    </citation>
    <scope>NUCLEOTIDE SEQUENCE [LARGE SCALE GENOMIC DNA]</scope>
    <source>
        <strain evidence="2 3">CGMCC 1.7271</strain>
    </source>
</reference>
<evidence type="ECO:0000256" key="1">
    <source>
        <dbReference type="SAM" id="Phobius"/>
    </source>
</evidence>
<evidence type="ECO:0000313" key="2">
    <source>
        <dbReference type="EMBL" id="TWI77515.1"/>
    </source>
</evidence>
<dbReference type="AlphaFoldDB" id="A0A562S7U6"/>